<gene>
    <name evidence="2" type="ORF">EJ03DRAFT_357577</name>
</gene>
<organism evidence="2 3">
    <name type="scientific">Teratosphaeria nubilosa</name>
    <dbReference type="NCBI Taxonomy" id="161662"/>
    <lineage>
        <taxon>Eukaryota</taxon>
        <taxon>Fungi</taxon>
        <taxon>Dikarya</taxon>
        <taxon>Ascomycota</taxon>
        <taxon>Pezizomycotina</taxon>
        <taxon>Dothideomycetes</taxon>
        <taxon>Dothideomycetidae</taxon>
        <taxon>Mycosphaerellales</taxon>
        <taxon>Teratosphaeriaceae</taxon>
        <taxon>Teratosphaeria</taxon>
    </lineage>
</organism>
<keyword evidence="3" id="KW-1185">Reference proteome</keyword>
<feature type="signal peptide" evidence="1">
    <location>
        <begin position="1"/>
        <end position="24"/>
    </location>
</feature>
<sequence length="263" mass="29136">MRPVFVFSQALLLFLLTDNSVVSAKRPPFPDFNSGRFYERGRGLCSILFAGGYGFGRTEYKTAEAECINFKEMKLTCNATRPRAGEIRIERYRCDFDPRQECVEYDLGVFFSTMKKPDSGCITPPISEGEKGDGNYACTTAIRPFADIRIASTVATDDPTQQHLIQECDIEEGFGEIDGAPPISSTEPCTGANTAIVQLLAGHSYKACIFVGKELLTHVRFHWTIKPQSLGRGRRDADSRPLSELIMIDDSTPSAEGARIELL</sequence>
<feature type="chain" id="PRO_5026298090" description="Ig-like domain-containing protein" evidence="1">
    <location>
        <begin position="25"/>
        <end position="263"/>
    </location>
</feature>
<evidence type="ECO:0000313" key="2">
    <source>
        <dbReference type="EMBL" id="KAF2764682.1"/>
    </source>
</evidence>
<reference evidence="2" key="1">
    <citation type="journal article" date="2020" name="Stud. Mycol.">
        <title>101 Dothideomycetes genomes: a test case for predicting lifestyles and emergence of pathogens.</title>
        <authorList>
            <person name="Haridas S."/>
            <person name="Albert R."/>
            <person name="Binder M."/>
            <person name="Bloem J."/>
            <person name="Labutti K."/>
            <person name="Salamov A."/>
            <person name="Andreopoulos B."/>
            <person name="Baker S."/>
            <person name="Barry K."/>
            <person name="Bills G."/>
            <person name="Bluhm B."/>
            <person name="Cannon C."/>
            <person name="Castanera R."/>
            <person name="Culley D."/>
            <person name="Daum C."/>
            <person name="Ezra D."/>
            <person name="Gonzalez J."/>
            <person name="Henrissat B."/>
            <person name="Kuo A."/>
            <person name="Liang C."/>
            <person name="Lipzen A."/>
            <person name="Lutzoni F."/>
            <person name="Magnuson J."/>
            <person name="Mondo S."/>
            <person name="Nolan M."/>
            <person name="Ohm R."/>
            <person name="Pangilinan J."/>
            <person name="Park H.-J."/>
            <person name="Ramirez L."/>
            <person name="Alfaro M."/>
            <person name="Sun H."/>
            <person name="Tritt A."/>
            <person name="Yoshinaga Y."/>
            <person name="Zwiers L.-H."/>
            <person name="Turgeon B."/>
            <person name="Goodwin S."/>
            <person name="Spatafora J."/>
            <person name="Crous P."/>
            <person name="Grigoriev I."/>
        </authorList>
    </citation>
    <scope>NUCLEOTIDE SEQUENCE</scope>
    <source>
        <strain evidence="2">CBS 116005</strain>
    </source>
</reference>
<keyword evidence="1" id="KW-0732">Signal</keyword>
<dbReference type="AlphaFoldDB" id="A0A6G1KWI2"/>
<protein>
    <recommendedName>
        <fullName evidence="4">Ig-like domain-containing protein</fullName>
    </recommendedName>
</protein>
<evidence type="ECO:0008006" key="4">
    <source>
        <dbReference type="Google" id="ProtNLM"/>
    </source>
</evidence>
<dbReference type="Proteomes" id="UP000799436">
    <property type="component" value="Unassembled WGS sequence"/>
</dbReference>
<dbReference type="OrthoDB" id="3955395at2759"/>
<proteinExistence type="predicted"/>
<dbReference type="EMBL" id="ML995913">
    <property type="protein sequence ID" value="KAF2764682.1"/>
    <property type="molecule type" value="Genomic_DNA"/>
</dbReference>
<evidence type="ECO:0000256" key="1">
    <source>
        <dbReference type="SAM" id="SignalP"/>
    </source>
</evidence>
<evidence type="ECO:0000313" key="3">
    <source>
        <dbReference type="Proteomes" id="UP000799436"/>
    </source>
</evidence>
<name>A0A6G1KWI2_9PEZI</name>
<accession>A0A6G1KWI2</accession>